<sequence length="260" mass="29502">MCACFRAHYTGSRRRIAEFLHHLGFRSTSSDASLFVYHMGDATTYLLLYVDDIILIANTSALLQQLTDRLRAEFALKDLGPLHYFLGIEVVRRLDGFFLHHKKYAHELLDRAEMLNFSPVSTPVDTKAKLSATDGSPAPDASLYWSIVGALQYLTPTRPELQHYRLFGHGLGRLPRHAELHFGYCVYLGPSLISWSSKRQPTVSRSNVEADYRVVANAVAECSWLRQLLRELSYPVDKATVVYYDNVSAVYLSANPVHHR</sequence>
<dbReference type="Proteomes" id="UP001732700">
    <property type="component" value="Chromosome 5D"/>
</dbReference>
<proteinExistence type="predicted"/>
<accession>A0ACD5YA54</accession>
<name>A0ACD5YA54_AVESA</name>
<organism evidence="1 2">
    <name type="scientific">Avena sativa</name>
    <name type="common">Oat</name>
    <dbReference type="NCBI Taxonomy" id="4498"/>
    <lineage>
        <taxon>Eukaryota</taxon>
        <taxon>Viridiplantae</taxon>
        <taxon>Streptophyta</taxon>
        <taxon>Embryophyta</taxon>
        <taxon>Tracheophyta</taxon>
        <taxon>Spermatophyta</taxon>
        <taxon>Magnoliopsida</taxon>
        <taxon>Liliopsida</taxon>
        <taxon>Poales</taxon>
        <taxon>Poaceae</taxon>
        <taxon>BOP clade</taxon>
        <taxon>Pooideae</taxon>
        <taxon>Poodae</taxon>
        <taxon>Poeae</taxon>
        <taxon>Poeae Chloroplast Group 1 (Aveneae type)</taxon>
        <taxon>Aveninae</taxon>
        <taxon>Avena</taxon>
    </lineage>
</organism>
<evidence type="ECO:0000313" key="1">
    <source>
        <dbReference type="EnsemblPlants" id="AVESA.00010b.r2.5DG0936630.1.CDS"/>
    </source>
</evidence>
<evidence type="ECO:0000313" key="2">
    <source>
        <dbReference type="Proteomes" id="UP001732700"/>
    </source>
</evidence>
<keyword evidence="2" id="KW-1185">Reference proteome</keyword>
<dbReference type="EnsemblPlants" id="AVESA.00010b.r2.5DG0936630.1">
    <property type="protein sequence ID" value="AVESA.00010b.r2.5DG0936630.1.CDS"/>
    <property type="gene ID" value="AVESA.00010b.r2.5DG0936630"/>
</dbReference>
<reference evidence="1" key="1">
    <citation type="submission" date="2021-05" db="EMBL/GenBank/DDBJ databases">
        <authorList>
            <person name="Scholz U."/>
            <person name="Mascher M."/>
            <person name="Fiebig A."/>
        </authorList>
    </citation>
    <scope>NUCLEOTIDE SEQUENCE [LARGE SCALE GENOMIC DNA]</scope>
</reference>
<reference evidence="1" key="2">
    <citation type="submission" date="2025-09" db="UniProtKB">
        <authorList>
            <consortium name="EnsemblPlants"/>
        </authorList>
    </citation>
    <scope>IDENTIFICATION</scope>
</reference>
<protein>
    <submittedName>
        <fullName evidence="1">Uncharacterized protein</fullName>
    </submittedName>
</protein>